<sequence length="557" mass="61694">MMNSRSAILIIMFCTISFLSATDVDSSFSVKWQNDPWGAGGLYPGGPPWNMVGPFDFDNDGYGDFIVSSSYTGQFCNDVTHYEATGNDTISLQWAHSFWGLSCEYDNYSSVAVGDVDNDGLPEILALLDTPPGNPGQHGLQVFEWSSDSMSFLSTPTSTWDMALDSVWEAGQIVVAELDGDPNPEIIVSIMDGPWGATGSSRIMIFELANDDVSDPTWHIEYEDPGWTNWSGYNITVGDLDQDGLMEIYTIAYEYYHIIVFENVAEDLYDYQTDFYVSLELYERGNQSMLITDINADGTNELFAVTSGTNTLSGDILAPGYFYGVESTNDVSQLSFENFNYFSSYAGGLRQINIGDADGDGNPNVYLAGHYNEAVYDWEFVGDDPLAVESFTEHVVFMDDTTDNFTPGNDQGRVRVAKLFSGDLDNDGHGDLVLSSASFAADKPTLFMIEHDGTLSSDDFSGSVPSNFKLEQNFPNPFNPQTRFNYTLPESGNIELGVYDAVGRRIYAFYNGYQQAGSHNVLWTGVDQSYNSVPSGIYFYRLKTETTTITKKMVLTK</sequence>
<evidence type="ECO:0000256" key="1">
    <source>
        <dbReference type="ARBA" id="ARBA00022729"/>
    </source>
</evidence>
<dbReference type="AlphaFoldDB" id="A0A381YKD1"/>
<dbReference type="PANTHER" id="PTHR44103">
    <property type="entry name" value="PROPROTEIN CONVERTASE P"/>
    <property type="match status" value="1"/>
</dbReference>
<dbReference type="Gene3D" id="2.60.40.4070">
    <property type="match status" value="1"/>
</dbReference>
<dbReference type="InterPro" id="IPR026444">
    <property type="entry name" value="Secre_tail"/>
</dbReference>
<organism evidence="2">
    <name type="scientific">marine metagenome</name>
    <dbReference type="NCBI Taxonomy" id="408172"/>
    <lineage>
        <taxon>unclassified sequences</taxon>
        <taxon>metagenomes</taxon>
        <taxon>ecological metagenomes</taxon>
    </lineage>
</organism>
<dbReference type="PANTHER" id="PTHR44103:SF1">
    <property type="entry name" value="PROPROTEIN CONVERTASE P"/>
    <property type="match status" value="1"/>
</dbReference>
<accession>A0A381YKD1</accession>
<dbReference type="InterPro" id="IPR013517">
    <property type="entry name" value="FG-GAP"/>
</dbReference>
<dbReference type="EMBL" id="UINC01018353">
    <property type="protein sequence ID" value="SVA77021.1"/>
    <property type="molecule type" value="Genomic_DNA"/>
</dbReference>
<keyword evidence="1" id="KW-0732">Signal</keyword>
<evidence type="ECO:0008006" key="3">
    <source>
        <dbReference type="Google" id="ProtNLM"/>
    </source>
</evidence>
<evidence type="ECO:0000313" key="2">
    <source>
        <dbReference type="EMBL" id="SVA77021.1"/>
    </source>
</evidence>
<dbReference type="SUPFAM" id="SSF69318">
    <property type="entry name" value="Integrin alpha N-terminal domain"/>
    <property type="match status" value="2"/>
</dbReference>
<dbReference type="Gene3D" id="2.130.10.130">
    <property type="entry name" value="Integrin alpha, N-terminal"/>
    <property type="match status" value="1"/>
</dbReference>
<dbReference type="InterPro" id="IPR028994">
    <property type="entry name" value="Integrin_alpha_N"/>
</dbReference>
<dbReference type="Pfam" id="PF13517">
    <property type="entry name" value="FG-GAP_3"/>
    <property type="match status" value="1"/>
</dbReference>
<dbReference type="NCBIfam" id="TIGR04183">
    <property type="entry name" value="Por_Secre_tail"/>
    <property type="match status" value="1"/>
</dbReference>
<reference evidence="2" key="1">
    <citation type="submission" date="2018-05" db="EMBL/GenBank/DDBJ databases">
        <authorList>
            <person name="Lanie J.A."/>
            <person name="Ng W.-L."/>
            <person name="Kazmierczak K.M."/>
            <person name="Andrzejewski T.M."/>
            <person name="Davidsen T.M."/>
            <person name="Wayne K.J."/>
            <person name="Tettelin H."/>
            <person name="Glass J.I."/>
            <person name="Rusch D."/>
            <person name="Podicherti R."/>
            <person name="Tsui H.-C.T."/>
            <person name="Winkler M.E."/>
        </authorList>
    </citation>
    <scope>NUCLEOTIDE SEQUENCE</scope>
</reference>
<proteinExistence type="predicted"/>
<protein>
    <recommendedName>
        <fullName evidence="3">Secretion system C-terminal sorting domain-containing protein</fullName>
    </recommendedName>
</protein>
<name>A0A381YKD1_9ZZZZ</name>
<gene>
    <name evidence="2" type="ORF">METZ01_LOCUS129875</name>
</gene>